<evidence type="ECO:0000256" key="1">
    <source>
        <dbReference type="SAM" id="MobiDB-lite"/>
    </source>
</evidence>
<accession>A0A0K0CW37</accession>
<evidence type="ECO:0000313" key="2">
    <source>
        <dbReference type="Proteomes" id="UP000035642"/>
    </source>
</evidence>
<feature type="region of interest" description="Disordered" evidence="1">
    <location>
        <begin position="1"/>
        <end position="74"/>
    </location>
</feature>
<feature type="compositionally biased region" description="Basic and acidic residues" evidence="1">
    <location>
        <begin position="48"/>
        <end position="60"/>
    </location>
</feature>
<proteinExistence type="predicted"/>
<dbReference type="AlphaFoldDB" id="A0A0K0CW37"/>
<feature type="compositionally biased region" description="Basic and acidic residues" evidence="1">
    <location>
        <begin position="1"/>
        <end position="15"/>
    </location>
</feature>
<protein>
    <submittedName>
        <fullName evidence="3">Uncharacterized protein</fullName>
    </submittedName>
</protein>
<reference evidence="3" key="2">
    <citation type="submission" date="2017-02" db="UniProtKB">
        <authorList>
            <consortium name="WormBaseParasite"/>
        </authorList>
    </citation>
    <scope>IDENTIFICATION</scope>
</reference>
<evidence type="ECO:0000313" key="3">
    <source>
        <dbReference type="WBParaSite" id="ACAC_0000160901-mRNA-1"/>
    </source>
</evidence>
<name>A0A0K0CW37_ANGCA</name>
<reference evidence="2" key="1">
    <citation type="submission" date="2012-09" db="EMBL/GenBank/DDBJ databases">
        <authorList>
            <person name="Martin A.A."/>
        </authorList>
    </citation>
    <scope>NUCLEOTIDE SEQUENCE</scope>
</reference>
<dbReference type="WBParaSite" id="ACAC_0000160901-mRNA-1">
    <property type="protein sequence ID" value="ACAC_0000160901-mRNA-1"/>
    <property type="gene ID" value="ACAC_0000160901"/>
</dbReference>
<dbReference type="Proteomes" id="UP000035642">
    <property type="component" value="Unassembled WGS sequence"/>
</dbReference>
<organism evidence="2 3">
    <name type="scientific">Angiostrongylus cantonensis</name>
    <name type="common">Rat lungworm</name>
    <dbReference type="NCBI Taxonomy" id="6313"/>
    <lineage>
        <taxon>Eukaryota</taxon>
        <taxon>Metazoa</taxon>
        <taxon>Ecdysozoa</taxon>
        <taxon>Nematoda</taxon>
        <taxon>Chromadorea</taxon>
        <taxon>Rhabditida</taxon>
        <taxon>Rhabditina</taxon>
        <taxon>Rhabditomorpha</taxon>
        <taxon>Strongyloidea</taxon>
        <taxon>Metastrongylidae</taxon>
        <taxon>Angiostrongylus</taxon>
    </lineage>
</organism>
<keyword evidence="2" id="KW-1185">Reference proteome</keyword>
<sequence length="113" mass="12518">MILARSAKDQVKGDGDGAGDEESGRGRMRAPSRTRMRDLGKAVRAVAGRRESVAGAERGDATGAASSYRSQRAIGEQARRMENYDRVYAKHHKVLRKSANGNEKRRIHRQKLV</sequence>